<evidence type="ECO:0000256" key="1">
    <source>
        <dbReference type="SAM" id="MobiDB-lite"/>
    </source>
</evidence>
<gene>
    <name evidence="2" type="ORF">Esi_0033_0010</name>
</gene>
<name>D7FXQ2_ECTSI</name>
<feature type="compositionally biased region" description="Low complexity" evidence="1">
    <location>
        <begin position="51"/>
        <end position="66"/>
    </location>
</feature>
<dbReference type="Proteomes" id="UP000002630">
    <property type="component" value="Linkage Group LG07"/>
</dbReference>
<feature type="compositionally biased region" description="Low complexity" evidence="1">
    <location>
        <begin position="247"/>
        <end position="264"/>
    </location>
</feature>
<dbReference type="EMBL" id="FN649732">
    <property type="protein sequence ID" value="CBJ26419.1"/>
    <property type="molecule type" value="Genomic_DNA"/>
</dbReference>
<reference evidence="2 3" key="1">
    <citation type="journal article" date="2010" name="Nature">
        <title>The Ectocarpus genome and the independent evolution of multicellularity in brown algae.</title>
        <authorList>
            <person name="Cock J.M."/>
            <person name="Sterck L."/>
            <person name="Rouze P."/>
            <person name="Scornet D."/>
            <person name="Allen A.E."/>
            <person name="Amoutzias G."/>
            <person name="Anthouard V."/>
            <person name="Artiguenave F."/>
            <person name="Aury J.M."/>
            <person name="Badger J.H."/>
            <person name="Beszteri B."/>
            <person name="Billiau K."/>
            <person name="Bonnet E."/>
            <person name="Bothwell J.H."/>
            <person name="Bowler C."/>
            <person name="Boyen C."/>
            <person name="Brownlee C."/>
            <person name="Carrano C.J."/>
            <person name="Charrier B."/>
            <person name="Cho G.Y."/>
            <person name="Coelho S.M."/>
            <person name="Collen J."/>
            <person name="Corre E."/>
            <person name="Da Silva C."/>
            <person name="Delage L."/>
            <person name="Delaroque N."/>
            <person name="Dittami S.M."/>
            <person name="Doulbeau S."/>
            <person name="Elias M."/>
            <person name="Farnham G."/>
            <person name="Gachon C.M."/>
            <person name="Gschloessl B."/>
            <person name="Heesch S."/>
            <person name="Jabbari K."/>
            <person name="Jubin C."/>
            <person name="Kawai H."/>
            <person name="Kimura K."/>
            <person name="Kloareg B."/>
            <person name="Kupper F.C."/>
            <person name="Lang D."/>
            <person name="Le Bail A."/>
            <person name="Leblanc C."/>
            <person name="Lerouge P."/>
            <person name="Lohr M."/>
            <person name="Lopez P.J."/>
            <person name="Martens C."/>
            <person name="Maumus F."/>
            <person name="Michel G."/>
            <person name="Miranda-Saavedra D."/>
            <person name="Morales J."/>
            <person name="Moreau H."/>
            <person name="Motomura T."/>
            <person name="Nagasato C."/>
            <person name="Napoli C.A."/>
            <person name="Nelson D.R."/>
            <person name="Nyvall-Collen P."/>
            <person name="Peters A.F."/>
            <person name="Pommier C."/>
            <person name="Potin P."/>
            <person name="Poulain J."/>
            <person name="Quesneville H."/>
            <person name="Read B."/>
            <person name="Rensing S.A."/>
            <person name="Ritter A."/>
            <person name="Rousvoal S."/>
            <person name="Samanta M."/>
            <person name="Samson G."/>
            <person name="Schroeder D.C."/>
            <person name="Segurens B."/>
            <person name="Strittmatter M."/>
            <person name="Tonon T."/>
            <person name="Tregear J.W."/>
            <person name="Valentin K."/>
            <person name="von Dassow P."/>
            <person name="Yamagishi T."/>
            <person name="Van de Peer Y."/>
            <person name="Wincker P."/>
        </authorList>
    </citation>
    <scope>NUCLEOTIDE SEQUENCE [LARGE SCALE GENOMIC DNA]</scope>
    <source>
        <strain evidence="3">Ec32 / CCAP1310/4</strain>
    </source>
</reference>
<evidence type="ECO:0000313" key="2">
    <source>
        <dbReference type="EMBL" id="CBJ26419.1"/>
    </source>
</evidence>
<dbReference type="InParanoid" id="D7FXQ2"/>
<protein>
    <submittedName>
        <fullName evidence="2">Uncharacterized protein</fullName>
    </submittedName>
</protein>
<evidence type="ECO:0000313" key="3">
    <source>
        <dbReference type="Proteomes" id="UP000002630"/>
    </source>
</evidence>
<sequence length="293" mass="30024">MDEAAASQHEGNMQELLANLEARFKGRRCYLGQYVSPKPFPSAPESGGNGNASDSGSSGSSPVVGSVAATLEPPNRLVLGAFLDRGLGQAWEYWEGEFGPSELASHRDSLGWDGHSLEALADCFACAVEATKLPPPEENRPCSEGALAAADEHQQRPPEFSSTAGVVETDRKGEEEPESGGVGGVGCGDDDGDGGSATGTLDLHYARAGIVGSWEVSRVQTGVSAALMHSMHRSIRSACGRQLADTAEAPASSSGSADAGLSRAKASGAPKFKRKRVAATGAKLAGVGPSAEA</sequence>
<proteinExistence type="predicted"/>
<organism evidence="2 3">
    <name type="scientific">Ectocarpus siliculosus</name>
    <name type="common">Brown alga</name>
    <name type="synonym">Conferva siliculosa</name>
    <dbReference type="NCBI Taxonomy" id="2880"/>
    <lineage>
        <taxon>Eukaryota</taxon>
        <taxon>Sar</taxon>
        <taxon>Stramenopiles</taxon>
        <taxon>Ochrophyta</taxon>
        <taxon>PX clade</taxon>
        <taxon>Phaeophyceae</taxon>
        <taxon>Ectocarpales</taxon>
        <taxon>Ectocarpaceae</taxon>
        <taxon>Ectocarpus</taxon>
    </lineage>
</organism>
<dbReference type="AlphaFoldDB" id="D7FXQ2"/>
<feature type="region of interest" description="Disordered" evidence="1">
    <location>
        <begin position="247"/>
        <end position="293"/>
    </location>
</feature>
<feature type="region of interest" description="Disordered" evidence="1">
    <location>
        <begin position="149"/>
        <end position="195"/>
    </location>
</feature>
<accession>D7FXQ2</accession>
<dbReference type="OrthoDB" id="10335171at2759"/>
<keyword evidence="3" id="KW-1185">Reference proteome</keyword>
<dbReference type="EMBL" id="FN648520">
    <property type="protein sequence ID" value="CBJ26419.1"/>
    <property type="molecule type" value="Genomic_DNA"/>
</dbReference>
<feature type="region of interest" description="Disordered" evidence="1">
    <location>
        <begin position="41"/>
        <end position="66"/>
    </location>
</feature>